<feature type="binding site" evidence="12">
    <location>
        <position position="409"/>
    </location>
    <ligand>
        <name>Zn(2+)</name>
        <dbReference type="ChEBI" id="CHEBI:29105"/>
        <note>catalytic</note>
    </ligand>
</feature>
<dbReference type="AlphaFoldDB" id="A0A8H7HN37"/>
<proteinExistence type="inferred from homology"/>
<gene>
    <name evidence="15" type="ORF">RHS03_07978</name>
</gene>
<dbReference type="OrthoDB" id="3227768at2759"/>
<dbReference type="PANTHER" id="PTHR33478">
    <property type="entry name" value="EXTRACELLULAR METALLOPROTEINASE MEP"/>
    <property type="match status" value="1"/>
</dbReference>
<dbReference type="InterPro" id="IPR001842">
    <property type="entry name" value="Peptidase_M36"/>
</dbReference>
<evidence type="ECO:0000256" key="5">
    <source>
        <dbReference type="ARBA" id="ARBA00022723"/>
    </source>
</evidence>
<dbReference type="PRINTS" id="PR00999">
    <property type="entry name" value="FUNGALYSIN"/>
</dbReference>
<comment type="caution">
    <text evidence="15">The sequence shown here is derived from an EMBL/GenBank/DDBJ whole genome shotgun (WGS) entry which is preliminary data.</text>
</comment>
<keyword evidence="7 13" id="KW-0378">Hydrolase</keyword>
<sequence length="601" mass="65210">MAPLAKLAAVALLISSGAIAAPWNPVVRHTTHHSRSVGPKGITAYVYQPESTFETYGVTGVDHPFSKRATKASPKDAAQSFLESKLGVGADGLVRKTGHVDNRTRVANEYFRQQFNGIQVANAVANVAVKDDKILSFGASFVKPKSVASATPRFPKQNAIAKAEVLTGAKYNSFPVGLEYFAKDSTDQVVLTHTVQVQNAATMEWYLVYVDAANGEVVNLVDFTAEASYRVIPFTSQDPRDGFEVITDPYDLISSPNGWHQYSTTSTTTTSGNNVISYKSSTTGVTSQSSATNNYNYVFNAATAPTVSPNVDAARVNAFYVGNMIHDLTYRYGFTETSYNFQQNNNGLGGAQNDRVQISVQDSSGSNNAVFSTPPDGQPGQMRMYLWTYTSPQGDGALENDIVTHEYGHGISNRLTGGGTATCLQTTESRGLGEGWSDALADWTEQKSATERPFTLGSYVYTRNIRTYPYSTDKSVNPRTGVGFDMARDICGVDCGTVSRTDLVKMWMGLLRFIFSGFTTEKNNPDSTAGNVVALHLFIDGMKLQPRNPTFITARNAVIQADANRYNGANKCLLWRAYAKRGLGYGATTTKVDSTTLPSDC</sequence>
<feature type="active site" evidence="11">
    <location>
        <position position="406"/>
    </location>
</feature>
<evidence type="ECO:0000256" key="10">
    <source>
        <dbReference type="ARBA" id="ARBA00023145"/>
    </source>
</evidence>
<keyword evidence="5 12" id="KW-0479">Metal-binding</keyword>
<evidence type="ECO:0000259" key="14">
    <source>
        <dbReference type="Pfam" id="PF07504"/>
    </source>
</evidence>
<evidence type="ECO:0000313" key="16">
    <source>
        <dbReference type="Proteomes" id="UP000602905"/>
    </source>
</evidence>
<dbReference type="GO" id="GO:0004222">
    <property type="term" value="F:metalloendopeptidase activity"/>
    <property type="evidence" value="ECO:0007669"/>
    <property type="project" value="InterPro"/>
</dbReference>
<evidence type="ECO:0000256" key="8">
    <source>
        <dbReference type="ARBA" id="ARBA00022833"/>
    </source>
</evidence>
<comment type="cofactor">
    <cofactor evidence="12">
        <name>Zn(2+)</name>
        <dbReference type="ChEBI" id="CHEBI:29105"/>
    </cofactor>
    <text evidence="12">Binds 1 zinc ion per subunit.</text>
</comment>
<protein>
    <recommendedName>
        <fullName evidence="13">Extracellular metalloproteinase</fullName>
        <ecNumber evidence="13">3.4.24.-</ecNumber>
    </recommendedName>
    <alternativeName>
        <fullName evidence="13">Fungalysin</fullName>
    </alternativeName>
</protein>
<evidence type="ECO:0000256" key="2">
    <source>
        <dbReference type="ARBA" id="ARBA00006006"/>
    </source>
</evidence>
<evidence type="ECO:0000256" key="11">
    <source>
        <dbReference type="PIRSR" id="PIRSR601842-1"/>
    </source>
</evidence>
<evidence type="ECO:0000256" key="9">
    <source>
        <dbReference type="ARBA" id="ARBA00023049"/>
    </source>
</evidence>
<dbReference type="GO" id="GO:0005615">
    <property type="term" value="C:extracellular space"/>
    <property type="evidence" value="ECO:0007669"/>
    <property type="project" value="InterPro"/>
</dbReference>
<dbReference type="PANTHER" id="PTHR33478:SF1">
    <property type="entry name" value="EXTRACELLULAR METALLOPROTEINASE MEP"/>
    <property type="match status" value="1"/>
</dbReference>
<dbReference type="Gene3D" id="1.10.390.10">
    <property type="entry name" value="Neutral Protease Domain 2"/>
    <property type="match status" value="1"/>
</dbReference>
<keyword evidence="9 13" id="KW-0482">Metalloprotease</keyword>
<evidence type="ECO:0000313" key="15">
    <source>
        <dbReference type="EMBL" id="KAF8695598.1"/>
    </source>
</evidence>
<organism evidence="15 16">
    <name type="scientific">Rhizoctonia solani</name>
    <dbReference type="NCBI Taxonomy" id="456999"/>
    <lineage>
        <taxon>Eukaryota</taxon>
        <taxon>Fungi</taxon>
        <taxon>Dikarya</taxon>
        <taxon>Basidiomycota</taxon>
        <taxon>Agaricomycotina</taxon>
        <taxon>Agaricomycetes</taxon>
        <taxon>Cantharellales</taxon>
        <taxon>Ceratobasidiaceae</taxon>
        <taxon>Rhizoctonia</taxon>
    </lineage>
</organism>
<evidence type="ECO:0000256" key="12">
    <source>
        <dbReference type="PIRSR" id="PIRSR601842-2"/>
    </source>
</evidence>
<reference evidence="15" key="1">
    <citation type="submission" date="2020-09" db="EMBL/GenBank/DDBJ databases">
        <title>Comparative genome analyses of four rice-infecting Rhizoctonia solani isolates reveal extensive enrichment of homogalacturonan modification genes.</title>
        <authorList>
            <person name="Lee D.-Y."/>
            <person name="Jeon J."/>
            <person name="Kim K.-T."/>
            <person name="Cheong K."/>
            <person name="Song H."/>
            <person name="Choi G."/>
            <person name="Ko J."/>
            <person name="Opiyo S.O."/>
            <person name="Zuo S."/>
            <person name="Madhav S."/>
            <person name="Lee Y.-H."/>
            <person name="Wang G.-L."/>
        </authorList>
    </citation>
    <scope>NUCLEOTIDE SEQUENCE</scope>
    <source>
        <strain evidence="15">AG1-IA WGL</strain>
    </source>
</reference>
<keyword evidence="10 13" id="KW-0865">Zymogen</keyword>
<dbReference type="EC" id="3.4.24.-" evidence="13"/>
<dbReference type="CDD" id="cd09596">
    <property type="entry name" value="M36"/>
    <property type="match status" value="1"/>
</dbReference>
<keyword evidence="8 12" id="KW-0862">Zinc</keyword>
<evidence type="ECO:0000256" key="4">
    <source>
        <dbReference type="ARBA" id="ARBA00022670"/>
    </source>
</evidence>
<dbReference type="Pfam" id="PF07504">
    <property type="entry name" value="FTP"/>
    <property type="match status" value="1"/>
</dbReference>
<evidence type="ECO:0000256" key="7">
    <source>
        <dbReference type="ARBA" id="ARBA00022801"/>
    </source>
</evidence>
<keyword evidence="4 13" id="KW-0645">Protease</keyword>
<evidence type="ECO:0000256" key="1">
    <source>
        <dbReference type="ARBA" id="ARBA00004613"/>
    </source>
</evidence>
<keyword evidence="6 13" id="KW-0732">Signal</keyword>
<dbReference type="InterPro" id="IPR027268">
    <property type="entry name" value="Peptidase_M4/M1_CTD_sf"/>
</dbReference>
<comment type="subcellular location">
    <subcellularLocation>
        <location evidence="1 13">Secreted</location>
    </subcellularLocation>
</comment>
<dbReference type="SUPFAM" id="SSF55486">
    <property type="entry name" value="Metalloproteases ('zincins'), catalytic domain"/>
    <property type="match status" value="1"/>
</dbReference>
<dbReference type="InterPro" id="IPR011096">
    <property type="entry name" value="FTP_domain"/>
</dbReference>
<feature type="chain" id="PRO_5034521178" description="Extracellular metalloproteinase" evidence="13">
    <location>
        <begin position="21"/>
        <end position="601"/>
    </location>
</feature>
<dbReference type="GO" id="GO:0006508">
    <property type="term" value="P:proteolysis"/>
    <property type="evidence" value="ECO:0007669"/>
    <property type="project" value="UniProtKB-KW"/>
</dbReference>
<dbReference type="GO" id="GO:0008270">
    <property type="term" value="F:zinc ion binding"/>
    <property type="evidence" value="ECO:0007669"/>
    <property type="project" value="InterPro"/>
</dbReference>
<accession>A0A8H7HN37</accession>
<feature type="domain" description="FTP" evidence="14">
    <location>
        <begin position="106"/>
        <end position="141"/>
    </location>
</feature>
<feature type="binding site" evidence="12">
    <location>
        <position position="434"/>
    </location>
    <ligand>
        <name>Zn(2+)</name>
        <dbReference type="ChEBI" id="CHEBI:29105"/>
        <note>catalytic</note>
    </ligand>
</feature>
<evidence type="ECO:0000256" key="6">
    <source>
        <dbReference type="ARBA" id="ARBA00022729"/>
    </source>
</evidence>
<dbReference type="Proteomes" id="UP000602905">
    <property type="component" value="Unassembled WGS sequence"/>
</dbReference>
<comment type="similarity">
    <text evidence="2 13">Belongs to the peptidase M36 family.</text>
</comment>
<feature type="binding site" evidence="12">
    <location>
        <position position="226"/>
    </location>
    <ligand>
        <name>Zn(2+)</name>
        <dbReference type="ChEBI" id="CHEBI:29105"/>
        <note>catalytic</note>
    </ligand>
</feature>
<dbReference type="Gene3D" id="3.10.170.10">
    <property type="match status" value="1"/>
</dbReference>
<name>A0A8H7HN37_9AGAM</name>
<evidence type="ECO:0000256" key="13">
    <source>
        <dbReference type="RuleBase" id="RU364017"/>
    </source>
</evidence>
<dbReference type="InterPro" id="IPR050371">
    <property type="entry name" value="Fungal_virulence_M36"/>
</dbReference>
<feature type="non-terminal residue" evidence="15">
    <location>
        <position position="1"/>
    </location>
</feature>
<keyword evidence="3 13" id="KW-0964">Secreted</keyword>
<evidence type="ECO:0000256" key="3">
    <source>
        <dbReference type="ARBA" id="ARBA00022525"/>
    </source>
</evidence>
<dbReference type="Pfam" id="PF02128">
    <property type="entry name" value="Peptidase_M36"/>
    <property type="match status" value="1"/>
</dbReference>
<feature type="signal peptide" evidence="13">
    <location>
        <begin position="1"/>
        <end position="20"/>
    </location>
</feature>
<dbReference type="EMBL" id="JACYCD010000369">
    <property type="protein sequence ID" value="KAF8695598.1"/>
    <property type="molecule type" value="Genomic_DNA"/>
</dbReference>
<feature type="binding site" evidence="12">
    <location>
        <position position="405"/>
    </location>
    <ligand>
        <name>Zn(2+)</name>
        <dbReference type="ChEBI" id="CHEBI:29105"/>
        <note>catalytic</note>
    </ligand>
</feature>